<dbReference type="InterPro" id="IPR037107">
    <property type="entry name" value="Put_OMP_sf"/>
</dbReference>
<organism evidence="1 2">
    <name type="scientific">Glycocaulis alkaliphilus</name>
    <dbReference type="NCBI Taxonomy" id="1434191"/>
    <lineage>
        <taxon>Bacteria</taxon>
        <taxon>Pseudomonadati</taxon>
        <taxon>Pseudomonadota</taxon>
        <taxon>Alphaproteobacteria</taxon>
        <taxon>Maricaulales</taxon>
        <taxon>Maricaulaceae</taxon>
        <taxon>Glycocaulis</taxon>
    </lineage>
</organism>
<name>A0A3T0E774_9PROT</name>
<dbReference type="Proteomes" id="UP000286954">
    <property type="component" value="Chromosome"/>
</dbReference>
<reference evidence="1 2" key="1">
    <citation type="submission" date="2016-12" db="EMBL/GenBank/DDBJ databases">
        <title>The genome of dimorphic prosthecate Glycocaulis alkaliphilus 6b-8t, isolated from crude oil dictates its adaptability in petroleum environments.</title>
        <authorList>
            <person name="Wu X.-L."/>
            <person name="Geng S."/>
        </authorList>
    </citation>
    <scope>NUCLEOTIDE SEQUENCE [LARGE SCALE GENOMIC DNA]</scope>
    <source>
        <strain evidence="1 2">6B-8</strain>
    </source>
</reference>
<evidence type="ECO:0000313" key="1">
    <source>
        <dbReference type="EMBL" id="AZU03077.1"/>
    </source>
</evidence>
<sequence length="319" mass="33444">MRNWVTKPALECIIVTAPTTIAQPCARATCSSAAAIARLAACAGASALALQGAVQAQSADSANPSTLIIAPLLEEMSSGPLPSMRLALGGPEDTHGEHGGASAIAQSGLSASASGIAPESFGAFHAPETVIARTNRGSQLSVSLFDSEEPDWVVSALSPTAIDMPAWRYSAGRARGRAVALRYEGRFDSPGGMDGLDVGLRPRAGLSVGDAGSATEFGASVRVGHFVSDDDSTGAGWWFFAGADRQALVYRPGDRRNIRETLTLQPYAMVGDQQAGIAMRVQGVDLSLAYVRRETSWSLPAQSWDTSEDFAAFSLTWRR</sequence>
<dbReference type="Gene3D" id="2.40.128.140">
    <property type="entry name" value="Outer membrane protein"/>
    <property type="match status" value="1"/>
</dbReference>
<dbReference type="EMBL" id="CP018911">
    <property type="protein sequence ID" value="AZU03077.1"/>
    <property type="molecule type" value="Genomic_DNA"/>
</dbReference>
<gene>
    <name evidence="1" type="ORF">X907_0530</name>
</gene>
<accession>A0A3T0E774</accession>
<dbReference type="KEGG" id="gak:X907_0530"/>
<protein>
    <submittedName>
        <fullName evidence="1">Uncharacterized protein</fullName>
    </submittedName>
</protein>
<evidence type="ECO:0000313" key="2">
    <source>
        <dbReference type="Proteomes" id="UP000286954"/>
    </source>
</evidence>
<keyword evidence="2" id="KW-1185">Reference proteome</keyword>
<proteinExistence type="predicted"/>
<dbReference type="AlphaFoldDB" id="A0A3T0E774"/>
<dbReference type="OrthoDB" id="7617009at2"/>